<feature type="region of interest" description="Disordered" evidence="4">
    <location>
        <begin position="944"/>
        <end position="974"/>
    </location>
</feature>
<dbReference type="Pfam" id="PF00149">
    <property type="entry name" value="Metallophos"/>
    <property type="match status" value="1"/>
</dbReference>
<keyword evidence="7" id="KW-0808">Transferase</keyword>
<keyword evidence="8" id="KW-1185">Reference proteome</keyword>
<dbReference type="PROSITE" id="PS00108">
    <property type="entry name" value="PROTEIN_KINASE_ST"/>
    <property type="match status" value="1"/>
</dbReference>
<evidence type="ECO:0000256" key="4">
    <source>
        <dbReference type="SAM" id="MobiDB-lite"/>
    </source>
</evidence>
<reference evidence="6" key="1">
    <citation type="submission" date="2022-10" db="EMBL/GenBank/DDBJ databases">
        <authorList>
            <person name="Chen Y."/>
            <person name="Dougan E. K."/>
            <person name="Chan C."/>
            <person name="Rhodes N."/>
            <person name="Thang M."/>
        </authorList>
    </citation>
    <scope>NUCLEOTIDE SEQUENCE</scope>
</reference>
<feature type="compositionally biased region" description="Polar residues" evidence="4">
    <location>
        <begin position="307"/>
        <end position="323"/>
    </location>
</feature>
<dbReference type="SMART" id="SM00220">
    <property type="entry name" value="S_TKc"/>
    <property type="match status" value="1"/>
</dbReference>
<dbReference type="EMBL" id="CAMXCT030006706">
    <property type="protein sequence ID" value="CAL4805965.1"/>
    <property type="molecule type" value="Genomic_DNA"/>
</dbReference>
<gene>
    <name evidence="6" type="ORF">C1SCF055_LOCUS43204</name>
</gene>
<dbReference type="GO" id="GO:0004672">
    <property type="term" value="F:protein kinase activity"/>
    <property type="evidence" value="ECO:0007669"/>
    <property type="project" value="InterPro"/>
</dbReference>
<dbReference type="PANTHER" id="PTHR24347">
    <property type="entry name" value="SERINE/THREONINE-PROTEIN KINASE"/>
    <property type="match status" value="1"/>
</dbReference>
<feature type="compositionally biased region" description="Acidic residues" evidence="4">
    <location>
        <begin position="56"/>
        <end position="68"/>
    </location>
</feature>
<organism evidence="6">
    <name type="scientific">Cladocopium goreaui</name>
    <dbReference type="NCBI Taxonomy" id="2562237"/>
    <lineage>
        <taxon>Eukaryota</taxon>
        <taxon>Sar</taxon>
        <taxon>Alveolata</taxon>
        <taxon>Dinophyceae</taxon>
        <taxon>Suessiales</taxon>
        <taxon>Symbiodiniaceae</taxon>
        <taxon>Cladocopium</taxon>
    </lineage>
</organism>
<feature type="domain" description="Protein kinase" evidence="5">
    <location>
        <begin position="1311"/>
        <end position="1663"/>
    </location>
</feature>
<feature type="compositionally biased region" description="Polar residues" evidence="4">
    <location>
        <begin position="27"/>
        <end position="36"/>
    </location>
</feature>
<dbReference type="SUPFAM" id="SSF56300">
    <property type="entry name" value="Metallo-dependent phosphatases"/>
    <property type="match status" value="1"/>
</dbReference>
<keyword evidence="1 3" id="KW-0547">Nucleotide-binding</keyword>
<dbReference type="SUPFAM" id="SSF56112">
    <property type="entry name" value="Protein kinase-like (PK-like)"/>
    <property type="match status" value="1"/>
</dbReference>
<dbReference type="InterPro" id="IPR029052">
    <property type="entry name" value="Metallo-depent_PP-like"/>
</dbReference>
<evidence type="ECO:0000313" key="7">
    <source>
        <dbReference type="EMBL" id="CAL4805965.1"/>
    </source>
</evidence>
<dbReference type="Pfam" id="PF00069">
    <property type="entry name" value="Pkinase"/>
    <property type="match status" value="1"/>
</dbReference>
<feature type="compositionally biased region" description="Basic residues" evidence="4">
    <location>
        <begin position="1016"/>
        <end position="1027"/>
    </location>
</feature>
<dbReference type="InterPro" id="IPR004843">
    <property type="entry name" value="Calcineurin-like_PHP"/>
</dbReference>
<dbReference type="EMBL" id="CAMXCT020006706">
    <property type="protein sequence ID" value="CAL1172028.1"/>
    <property type="molecule type" value="Genomic_DNA"/>
</dbReference>
<name>A0A9P1M4B4_9DINO</name>
<accession>A0A9P1M4B4</accession>
<dbReference type="InterPro" id="IPR000719">
    <property type="entry name" value="Prot_kinase_dom"/>
</dbReference>
<dbReference type="Gene3D" id="3.60.21.10">
    <property type="match status" value="1"/>
</dbReference>
<dbReference type="Proteomes" id="UP001152797">
    <property type="component" value="Unassembled WGS sequence"/>
</dbReference>
<feature type="region of interest" description="Disordered" evidence="4">
    <location>
        <begin position="1008"/>
        <end position="1027"/>
    </location>
</feature>
<proteinExistence type="predicted"/>
<feature type="region of interest" description="Disordered" evidence="4">
    <location>
        <begin position="289"/>
        <end position="333"/>
    </location>
</feature>
<dbReference type="PROSITE" id="PS50011">
    <property type="entry name" value="PROTEIN_KINASE_DOM"/>
    <property type="match status" value="1"/>
</dbReference>
<evidence type="ECO:0000313" key="8">
    <source>
        <dbReference type="Proteomes" id="UP001152797"/>
    </source>
</evidence>
<dbReference type="PROSITE" id="PS00107">
    <property type="entry name" value="PROTEIN_KINASE_ATP"/>
    <property type="match status" value="1"/>
</dbReference>
<evidence type="ECO:0000256" key="1">
    <source>
        <dbReference type="ARBA" id="ARBA00022741"/>
    </source>
</evidence>
<feature type="region of interest" description="Disordered" evidence="4">
    <location>
        <begin position="1"/>
        <end position="68"/>
    </location>
</feature>
<protein>
    <submittedName>
        <fullName evidence="7">Ribosomal protein S6 kinase alpha-2 (Ribosomal protein S6 kinase alpha-5 homolog)</fullName>
    </submittedName>
</protein>
<dbReference type="GO" id="GO:0005524">
    <property type="term" value="F:ATP binding"/>
    <property type="evidence" value="ECO:0007669"/>
    <property type="project" value="UniProtKB-UniRule"/>
</dbReference>
<dbReference type="EMBL" id="CAMXCT010006706">
    <property type="protein sequence ID" value="CAI4018653.1"/>
    <property type="molecule type" value="Genomic_DNA"/>
</dbReference>
<comment type="caution">
    <text evidence="6">The sequence shown here is derived from an EMBL/GenBank/DDBJ whole genome shotgun (WGS) entry which is preliminary data.</text>
</comment>
<feature type="binding site" evidence="3">
    <location>
        <position position="1340"/>
    </location>
    <ligand>
        <name>ATP</name>
        <dbReference type="ChEBI" id="CHEBI:30616"/>
    </ligand>
</feature>
<keyword evidence="2 3" id="KW-0067">ATP-binding</keyword>
<dbReference type="OrthoDB" id="411211at2759"/>
<evidence type="ECO:0000256" key="3">
    <source>
        <dbReference type="PROSITE-ProRule" id="PRU10141"/>
    </source>
</evidence>
<reference evidence="7 8" key="2">
    <citation type="submission" date="2024-05" db="EMBL/GenBank/DDBJ databases">
        <authorList>
            <person name="Chen Y."/>
            <person name="Shah S."/>
            <person name="Dougan E. K."/>
            <person name="Thang M."/>
            <person name="Chan C."/>
        </authorList>
    </citation>
    <scope>NUCLEOTIDE SEQUENCE [LARGE SCALE GENOMIC DNA]</scope>
</reference>
<evidence type="ECO:0000256" key="2">
    <source>
        <dbReference type="ARBA" id="ARBA00022840"/>
    </source>
</evidence>
<keyword evidence="7" id="KW-0418">Kinase</keyword>
<dbReference type="InterPro" id="IPR017441">
    <property type="entry name" value="Protein_kinase_ATP_BS"/>
</dbReference>
<sequence>MPRNQEGRANPSIATQLPKGGRDNLSERLSNSSISFSVAECGPKWSSSEADKSDLESESEEESTGDEEECLLVEQELSGFESFDLHPVHSTPSKQPGPKAARSVSFLGCKNAREMATAAAADTNIGVRQHRLIRTWLSTGAGEFVFSCQGVSQVVPLLNSEVSTASCTGPMAKGMSVVAIALSPAMAMTQRPSSAASTRSRRQSLKIKVPVKVRVVPGRVPSDKKEPEVSMSGWVFYCASEKSGDIRIALRLNVGMSRKGRFWGLDVGILVPVVQHPTFPLSYRPWETQAAGEPRTATRPIPESKKGPTNSAWPASSHSSNGDFATRRHKGADDTARDMNFEQLEAVCDGYMCRALPAPYVSAALPRGSWNHVNFPMIEIQDGENPMVHFLEVVASYTMQTSFEDLGLHYKRAITHQDLQLLPHPFGPKIAVASQVKMQLVIVEEDDGTATVFKHYMFPNKAKASFVKNLAFGTLYKPSFMSQKPTVGKKILQYCLQNMGGRQFRCFDLSTETAASQAKLKAFEELDDDALECGFEFLRKNAPRSGRDLQQLSWQTKEIRKKTSPINGWPVSLVEKALRCLSTEGALARKEFDWPLPLTEKFFQKWILEKLEKIWNFDVAALVMLGEPNTGKSPLGRSILMAQCRYNRTRFSREEAPCIRCTPEVDFLRGEAGSVIMGDFLDDPEMQHVGLKILKSFLDVGLYESMAWARWGASKWVQNQPRAIAANAYDASVDEGSAFVGTLSFKSFWEMIRPAVSTNASHADINALLKRSVFIVVTKKFVYFRPDGVNEDPVERIAVDHPDFLTADGKEFYGMFKSNNKTIPPNFDTEVKKEQAWISAIMAKCFESRRPDSKNREKMRASAEDGLEERKHSIPYVKMESQEYTDGNALLARETRRDPIDVDTDRASFGWTNWDVDKDKKDRVEVKRERAVFQSLRPGTGVIDLSSPSPVRKKSKASLGASVPNPDAAELGLPHDAEECPDPTLEEELEKVMDAELDILGEDKGTFNFFPDPKRGKGRSVLKRPARAKTTQWKKVPYVRSKEAVQQQRMDRTSWKRKLADLLQATDVQLVRLFREDQLLHDWTGKTCPRCGKGRLSKAHLLLGASMPRHRCNRKGCQAYINPHHLHPIFKDATGASATPLQTQSALLFLLLNRIPHPAIHRILHINHKAIEDMENRLSHLRKRWVEEKEKSILFGNAKTWADVEADEATFCKKWPRTPRAIRKIEWQPLATKHLRDRIVVLHTDAAKSYKLKMSGVFHDHVRHCKKRVKVKGKWMWKLPTYVPVTTHKDPKTGRKFKTKGTRNGLFCFYKISAGKIGSGSFGAVVHATSVSTGAMAAIKYLKDGTRSETVQAEVNMLVRAQGHDKIIKFRGCFCEVEKPHLKWFLVFDVHPYGDLYDRVASCTRMTEKDAMPLVRDLCEALKHLHVRQLRGYRERQIFHRDVKPENLLMARAAARRGFVPVTKKRGTVAQLAAVKLDACLASNATDTAASALHALRGAAAAFVHEATAAVDAAFGDGNATGAAARRLGAPPTAMGYKGIDWAPISVYGTGVKHIFAIGDWGGMDGSLSPCCGRPAIIAYAGGHTPGPHVFPRSRWNRAHSELLCTHKQFVECFDTRGSSCAAGCGFVPEIDMQPQFLVANAFRARAAMKNPDYILNVGDNFYWGGIEIDCGSTPMSQISGTARSWAWEESCGKNPAAPAEDISSTKSLKATAPGIYQGAGLSNKPWLSILGNHDWGGRQFYNGWDQQIAYTWASNRWRMPAPYWSQHVSYPDLGFDVDIIMHDSNAMDAKDPGSDPEHNMCSRKHNRPDASCASTGGPASVDSCKAWFWGLYAEQKPWVESKLAHSKADWQIMVTHFPCGHDSGWYRSLHTRLGLDLLVTGHRHDQDQ</sequence>
<evidence type="ECO:0000313" key="6">
    <source>
        <dbReference type="EMBL" id="CAI4018653.1"/>
    </source>
</evidence>
<dbReference type="InterPro" id="IPR008271">
    <property type="entry name" value="Ser/Thr_kinase_AS"/>
</dbReference>
<evidence type="ECO:0000259" key="5">
    <source>
        <dbReference type="PROSITE" id="PS50011"/>
    </source>
</evidence>
<dbReference type="Gene3D" id="1.10.510.10">
    <property type="entry name" value="Transferase(Phosphotransferase) domain 1"/>
    <property type="match status" value="1"/>
</dbReference>
<dbReference type="GO" id="GO:0016787">
    <property type="term" value="F:hydrolase activity"/>
    <property type="evidence" value="ECO:0007669"/>
    <property type="project" value="InterPro"/>
</dbReference>
<dbReference type="InterPro" id="IPR011009">
    <property type="entry name" value="Kinase-like_dom_sf"/>
</dbReference>